<organism evidence="2 3">
    <name type="scientific">Geodia barretti</name>
    <name type="common">Barrett's horny sponge</name>
    <dbReference type="NCBI Taxonomy" id="519541"/>
    <lineage>
        <taxon>Eukaryota</taxon>
        <taxon>Metazoa</taxon>
        <taxon>Porifera</taxon>
        <taxon>Demospongiae</taxon>
        <taxon>Heteroscleromorpha</taxon>
        <taxon>Tetractinellida</taxon>
        <taxon>Astrophorina</taxon>
        <taxon>Geodiidae</taxon>
        <taxon>Geodia</taxon>
    </lineage>
</organism>
<dbReference type="Proteomes" id="UP001174909">
    <property type="component" value="Unassembled WGS sequence"/>
</dbReference>
<reference evidence="2" key="1">
    <citation type="submission" date="2023-03" db="EMBL/GenBank/DDBJ databases">
        <authorList>
            <person name="Steffen K."/>
            <person name="Cardenas P."/>
        </authorList>
    </citation>
    <scope>NUCLEOTIDE SEQUENCE</scope>
</reference>
<evidence type="ECO:0000313" key="2">
    <source>
        <dbReference type="EMBL" id="CAI8033712.1"/>
    </source>
</evidence>
<protein>
    <submittedName>
        <fullName evidence="2">Uncharacterized protein</fullName>
    </submittedName>
</protein>
<proteinExistence type="predicted"/>
<dbReference type="EMBL" id="CASHTH010002686">
    <property type="protein sequence ID" value="CAI8033712.1"/>
    <property type="molecule type" value="Genomic_DNA"/>
</dbReference>
<feature type="signal peptide" evidence="1">
    <location>
        <begin position="1"/>
        <end position="23"/>
    </location>
</feature>
<keyword evidence="1" id="KW-0732">Signal</keyword>
<sequence>MALRFAFLLAFLCLGAFVCLSQGAAIKVAEFEEIWEDYKEDEKSSSLESSGRFVEEEEGDKTDPRLHRKKRQILYPTVFSTRRSRRRLAYPYLYSYYNYPYNYPYYSYQYYPYAPFYTPGVLTGFPPTTTTNVPLSAAAATTTTNCGCTATDINCLTTCYYNQYLQG</sequence>
<accession>A0AA35SR30</accession>
<gene>
    <name evidence="2" type="ORF">GBAR_LOCUS19015</name>
</gene>
<comment type="caution">
    <text evidence="2">The sequence shown here is derived from an EMBL/GenBank/DDBJ whole genome shotgun (WGS) entry which is preliminary data.</text>
</comment>
<feature type="chain" id="PRO_5041203803" evidence="1">
    <location>
        <begin position="24"/>
        <end position="167"/>
    </location>
</feature>
<keyword evidence="3" id="KW-1185">Reference proteome</keyword>
<name>A0AA35SR30_GEOBA</name>
<evidence type="ECO:0000256" key="1">
    <source>
        <dbReference type="SAM" id="SignalP"/>
    </source>
</evidence>
<evidence type="ECO:0000313" key="3">
    <source>
        <dbReference type="Proteomes" id="UP001174909"/>
    </source>
</evidence>
<dbReference type="AlphaFoldDB" id="A0AA35SR30"/>